<gene>
    <name evidence="18" type="ORF">D915_003452</name>
</gene>
<protein>
    <recommendedName>
        <fullName evidence="2">receptor protein-tyrosine kinase</fullName>
        <ecNumber evidence="2">2.7.10.1</ecNumber>
    </recommendedName>
</protein>
<evidence type="ECO:0000313" key="19">
    <source>
        <dbReference type="Proteomes" id="UP000230066"/>
    </source>
</evidence>
<dbReference type="Pfam" id="PF01030">
    <property type="entry name" value="Recep_L_domain"/>
    <property type="match status" value="2"/>
</dbReference>
<dbReference type="GO" id="GO:0004714">
    <property type="term" value="F:transmembrane receptor protein tyrosine kinase activity"/>
    <property type="evidence" value="ECO:0007669"/>
    <property type="project" value="UniProtKB-EC"/>
</dbReference>
<dbReference type="InterPro" id="IPR032778">
    <property type="entry name" value="GF_recep_IV"/>
</dbReference>
<dbReference type="Proteomes" id="UP000230066">
    <property type="component" value="Unassembled WGS sequence"/>
</dbReference>
<feature type="region of interest" description="Disordered" evidence="15">
    <location>
        <begin position="1587"/>
        <end position="1645"/>
    </location>
</feature>
<evidence type="ECO:0000256" key="13">
    <source>
        <dbReference type="ARBA" id="ARBA00023180"/>
    </source>
</evidence>
<name>A0A4E0RE72_FASHE</name>
<dbReference type="GO" id="GO:0005524">
    <property type="term" value="F:ATP binding"/>
    <property type="evidence" value="ECO:0007669"/>
    <property type="project" value="UniProtKB-KW"/>
</dbReference>
<evidence type="ECO:0000259" key="17">
    <source>
        <dbReference type="PROSITE" id="PS50011"/>
    </source>
</evidence>
<dbReference type="EMBL" id="JXXN02000973">
    <property type="protein sequence ID" value="THD25833.1"/>
    <property type="molecule type" value="Genomic_DNA"/>
</dbReference>
<evidence type="ECO:0000256" key="2">
    <source>
        <dbReference type="ARBA" id="ARBA00011902"/>
    </source>
</evidence>
<dbReference type="InterPro" id="IPR050122">
    <property type="entry name" value="RTK"/>
</dbReference>
<dbReference type="PRINTS" id="PR00109">
    <property type="entry name" value="TYRKINASE"/>
</dbReference>
<dbReference type="InterPro" id="IPR011009">
    <property type="entry name" value="Kinase-like_dom_sf"/>
</dbReference>
<dbReference type="CDD" id="cd00064">
    <property type="entry name" value="FU"/>
    <property type="match status" value="4"/>
</dbReference>
<accession>A0A4E0RE72</accession>
<feature type="compositionally biased region" description="Low complexity" evidence="15">
    <location>
        <begin position="1608"/>
        <end position="1618"/>
    </location>
</feature>
<dbReference type="SMART" id="SM00219">
    <property type="entry name" value="TyrKc"/>
    <property type="match status" value="1"/>
</dbReference>
<dbReference type="InterPro" id="IPR001245">
    <property type="entry name" value="Ser-Thr/Tyr_kinase_cat_dom"/>
</dbReference>
<dbReference type="GO" id="GO:0022008">
    <property type="term" value="P:neurogenesis"/>
    <property type="evidence" value="ECO:0007669"/>
    <property type="project" value="TreeGrafter"/>
</dbReference>
<evidence type="ECO:0000256" key="7">
    <source>
        <dbReference type="ARBA" id="ARBA00022777"/>
    </source>
</evidence>
<evidence type="ECO:0000256" key="15">
    <source>
        <dbReference type="SAM" id="MobiDB-lite"/>
    </source>
</evidence>
<evidence type="ECO:0000256" key="4">
    <source>
        <dbReference type="ARBA" id="ARBA00022679"/>
    </source>
</evidence>
<dbReference type="InterPro" id="IPR020635">
    <property type="entry name" value="Tyr_kinase_cat_dom"/>
</dbReference>
<evidence type="ECO:0000313" key="18">
    <source>
        <dbReference type="EMBL" id="THD25833.1"/>
    </source>
</evidence>
<dbReference type="InterPro" id="IPR008266">
    <property type="entry name" value="Tyr_kinase_AS"/>
</dbReference>
<evidence type="ECO:0000256" key="11">
    <source>
        <dbReference type="ARBA" id="ARBA00023137"/>
    </source>
</evidence>
<dbReference type="InterPro" id="IPR036941">
    <property type="entry name" value="Rcpt_L-dom_sf"/>
</dbReference>
<evidence type="ECO:0000256" key="5">
    <source>
        <dbReference type="ARBA" id="ARBA00022692"/>
    </source>
</evidence>
<dbReference type="Gene3D" id="1.10.510.10">
    <property type="entry name" value="Transferase(Phosphotransferase) domain 1"/>
    <property type="match status" value="1"/>
</dbReference>
<evidence type="ECO:0000256" key="10">
    <source>
        <dbReference type="ARBA" id="ARBA00023136"/>
    </source>
</evidence>
<dbReference type="SUPFAM" id="SSF52058">
    <property type="entry name" value="L domain-like"/>
    <property type="match status" value="2"/>
</dbReference>
<dbReference type="SUPFAM" id="SSF56112">
    <property type="entry name" value="Protein kinase-like (PK-like)"/>
    <property type="match status" value="1"/>
</dbReference>
<comment type="subcellular location">
    <subcellularLocation>
        <location evidence="1">Membrane</location>
        <topology evidence="1">Single-pass type I membrane protein</topology>
    </subcellularLocation>
</comment>
<reference evidence="18" key="1">
    <citation type="submission" date="2019-03" db="EMBL/GenBank/DDBJ databases">
        <title>Improved annotation for the trematode Fasciola hepatica.</title>
        <authorList>
            <person name="Choi Y.-J."/>
            <person name="Martin J."/>
            <person name="Mitreva M."/>
        </authorList>
    </citation>
    <scope>NUCLEOTIDE SEQUENCE [LARGE SCALE GENOMIC DNA]</scope>
</reference>
<feature type="chain" id="PRO_5020036722" description="receptor protein-tyrosine kinase" evidence="16">
    <location>
        <begin position="21"/>
        <end position="1922"/>
    </location>
</feature>
<feature type="domain" description="Protein kinase" evidence="17">
    <location>
        <begin position="1134"/>
        <end position="1485"/>
    </location>
</feature>
<feature type="region of interest" description="Disordered" evidence="15">
    <location>
        <begin position="1790"/>
        <end position="1820"/>
    </location>
</feature>
<dbReference type="SUPFAM" id="SSF57184">
    <property type="entry name" value="Growth factor receptor domain"/>
    <property type="match status" value="3"/>
</dbReference>
<feature type="compositionally biased region" description="Polar residues" evidence="15">
    <location>
        <begin position="1530"/>
        <end position="1565"/>
    </location>
</feature>
<evidence type="ECO:0000256" key="3">
    <source>
        <dbReference type="ARBA" id="ARBA00022553"/>
    </source>
</evidence>
<keyword evidence="6" id="KW-0547">Nucleotide-binding</keyword>
<dbReference type="InterPro" id="IPR006211">
    <property type="entry name" value="Furin-like_Cys-rich_dom"/>
</dbReference>
<dbReference type="PANTHER" id="PTHR24416:SF566">
    <property type="entry name" value="EPIDERMAL GROWTH FACTOR RECEPTOR"/>
    <property type="match status" value="1"/>
</dbReference>
<feature type="region of interest" description="Disordered" evidence="15">
    <location>
        <begin position="1707"/>
        <end position="1764"/>
    </location>
</feature>
<comment type="catalytic activity">
    <reaction evidence="14">
        <text>L-tyrosyl-[protein] + ATP = O-phospho-L-tyrosyl-[protein] + ADP + H(+)</text>
        <dbReference type="Rhea" id="RHEA:10596"/>
        <dbReference type="Rhea" id="RHEA-COMP:10136"/>
        <dbReference type="Rhea" id="RHEA-COMP:20101"/>
        <dbReference type="ChEBI" id="CHEBI:15378"/>
        <dbReference type="ChEBI" id="CHEBI:30616"/>
        <dbReference type="ChEBI" id="CHEBI:46858"/>
        <dbReference type="ChEBI" id="CHEBI:61978"/>
        <dbReference type="ChEBI" id="CHEBI:456216"/>
        <dbReference type="EC" id="2.7.10.1"/>
    </reaction>
</comment>
<keyword evidence="4" id="KW-0808">Transferase</keyword>
<dbReference type="Pfam" id="PF07714">
    <property type="entry name" value="PK_Tyr_Ser-Thr"/>
    <property type="match status" value="1"/>
</dbReference>
<keyword evidence="10" id="KW-0472">Membrane</keyword>
<dbReference type="PROSITE" id="PS00109">
    <property type="entry name" value="PROTEIN_KINASE_TYR"/>
    <property type="match status" value="1"/>
</dbReference>
<keyword evidence="11 18" id="KW-0829">Tyrosine-protein kinase</keyword>
<dbReference type="Gene3D" id="3.80.20.20">
    <property type="entry name" value="Receptor L-domain"/>
    <property type="match status" value="2"/>
</dbReference>
<dbReference type="SMART" id="SM00261">
    <property type="entry name" value="FU"/>
    <property type="match status" value="6"/>
</dbReference>
<dbReference type="GO" id="GO:0043066">
    <property type="term" value="P:negative regulation of apoptotic process"/>
    <property type="evidence" value="ECO:0007669"/>
    <property type="project" value="TreeGrafter"/>
</dbReference>
<feature type="compositionally biased region" description="Polar residues" evidence="15">
    <location>
        <begin position="1188"/>
        <end position="1207"/>
    </location>
</feature>
<organism evidence="18 19">
    <name type="scientific">Fasciola hepatica</name>
    <name type="common">Liver fluke</name>
    <dbReference type="NCBI Taxonomy" id="6192"/>
    <lineage>
        <taxon>Eukaryota</taxon>
        <taxon>Metazoa</taxon>
        <taxon>Spiralia</taxon>
        <taxon>Lophotrochozoa</taxon>
        <taxon>Platyhelminthes</taxon>
        <taxon>Trematoda</taxon>
        <taxon>Digenea</taxon>
        <taxon>Plagiorchiida</taxon>
        <taxon>Echinostomata</taxon>
        <taxon>Echinostomatoidea</taxon>
        <taxon>Fasciolidae</taxon>
        <taxon>Fasciola</taxon>
    </lineage>
</organism>
<dbReference type="FunFam" id="1.10.510.10:FF:000027">
    <property type="entry name" value="Receptor protein-tyrosine kinase"/>
    <property type="match status" value="1"/>
</dbReference>
<dbReference type="PROSITE" id="PS50011">
    <property type="entry name" value="PROTEIN_KINASE_DOM"/>
    <property type="match status" value="1"/>
</dbReference>
<dbReference type="GO" id="GO:0038127">
    <property type="term" value="P:ERBB signaling pathway"/>
    <property type="evidence" value="ECO:0007669"/>
    <property type="project" value="UniProtKB-ARBA"/>
</dbReference>
<sequence length="1922" mass="213582">MVLVEWSFLVIVWLQNGAYAFTVNIGETRVCRSDMKDISGFPRDGSYEILLNTFGHNCTHIYGNLILTDLYILNDGSDPDLNFLRSIREITGYLIIMHSNVAAIPLSNLRVIRAQNGGYQIRPNAKPAALIVRQNYKNGYPLRHIDLRNLRSIVQGSVYVYDNPGLCQWPDQIDWSELFEHPTEQHVFRSDDSSENGMDLVINRTFNSFYFNEIPPLSLCGSKKCAQNCVPVNGNRYCWGSAHADCQHHVSCDQLVCDRCFVQGNHTGCCHEQCLGGCFGPLPTQCEVCREFNNSGTCVSHCPHPLYSQSGSGSELKYRLGNLCVSECPAGFLIEHTACVTHCTYPGMHIVGRTCQLCDGPCPKTCELEQVRSKNGIMVQLIGAPALRSLSGCTRLNGNLVLSTESFYPSTTVPDHEPITAVSQLWALHSLREVTGYVYMDLGFFGPALKNLSFLENLVKVSGVFSLSQASIMIMNSMAREPGLRSLREVPHGQVVFHNNSHMCYLETLPWLPMEDYLYDGDQDLRIIVKLGADHAQCYRSGARCHSDCDLHGCWGPRPDQCVRCRHLRAGPHLCVPTCDALPGYRPEPIVMNASLADVWPQFARRWQEDARFRESVHTGPGQPDSAHVCIPCHPECRQSCSGPAADECIGGCKTAWYNGFCVPECPRDTYLNIKQGICEPCHTHCHPREASQQTICTGPAPSPGPGGCNKCEKFLFLPIAERNNETRKDSAETETFHVTCLRGDCPVGTYLSTELIHPSTNTSLSVQLSHMAETRTHMVPVCRPCHPLCKQCSAYSLVRSNSIQLGCIECRGWWFRDTCVEQCPTLDTYMILETNITNTAAEESASNQLSVDHPTATATGQASADTWVRFRGGHCLACHPECQSGCWNAGINHCYRCSHFRIHFALLSASTVVNKTDAKTFTSNWIGLEDHAATSGKVQFICVSQCPPELPYHVKHPSTDEQICHTRPRLSSAQRDQLLLEEGSVSGVDQIARVKNLTNSSLLWISGLLLLLTAFILCCCCCLRLRVRAWSKQRRGQQQLRQQHPVRSFGARLGLKLAAALRRKTMAGTFEQMIPWHDETIECQTFISQSNGQTKRETTCTSTSSCSHAYSTNMSGPNLGRLVMINSDDLILDEQCGPLGTGAFGAVYRGLWRVQSLHEDGLGYAQLRSGDDAENTAGTPKIPLANRPQSIQSCGTQSTGLTGHTATTDEESAQPWTRFGTEQTHQSHQLTTSSLMRPGRFSEQRMLRVAVKILNDNRGPNDLQALLDEAKVMASVYHKHCLPLLGVCLSQTRKCLVSAYVINGSLDRYLRVHEPDLPEILLLDWASQIADGMAYLQSRGIIHRDLATRNVLVTTREHLQITDFGLAKMLEGEDEVKRGEVVVRSGRVPMRWLAIETLTHGRYSFKTDVWAYGVTIWEIFTFGEKPYDQIETAQVKTHILSGGRLPQPDMCTLELYQVMIRCWNDDPEERPNFNELYEMFANFVQQPNLYLHSRTTSSIATGYPEHSSGGDTRSRTTLYPSFHLLNDRSNGVSTNQVPSPNVQASLASNSTYGSGNQLNGAQSTRHFDPRRRTRCSLLQSVMISPNGRLPRYQAQKRRSTCVPSEHTLSTSLSRTSSAIGDPWNQNNPAHHSHPILAETNGPQLNNPINRRFGLPTGTTALSHAIHPFHAGLLLSTDSRTSSGQPLLSSDQDSSLSQLVLSNLGYNSSESRSSMIAPNASSRTTEVEQQGPSEPTVPQSESGTEPRACSPRTINSSDTTAMQNNMPTNFEIEAAAGYVWPQWPAVFSQTATADVTEEGADPEQEHARSLSPPQQFGVHGDMDDNFPFLNRQLWLRRSARQRQYYLRQWQIHRSAMGMALPELATEEAIAENENTRSPTEDSEAEPGSTPFGPDPDMNESDAEDPTERYCPDPTSSPGTLER</sequence>
<dbReference type="GO" id="GO:0043235">
    <property type="term" value="C:receptor complex"/>
    <property type="evidence" value="ECO:0007669"/>
    <property type="project" value="TreeGrafter"/>
</dbReference>
<evidence type="ECO:0000256" key="1">
    <source>
        <dbReference type="ARBA" id="ARBA00004479"/>
    </source>
</evidence>
<feature type="region of interest" description="Disordered" evidence="15">
    <location>
        <begin position="1172"/>
        <end position="1210"/>
    </location>
</feature>
<keyword evidence="16" id="KW-0732">Signal</keyword>
<evidence type="ECO:0000256" key="16">
    <source>
        <dbReference type="SAM" id="SignalP"/>
    </source>
</evidence>
<dbReference type="GO" id="GO:0008284">
    <property type="term" value="P:positive regulation of cell population proliferation"/>
    <property type="evidence" value="ECO:0007669"/>
    <property type="project" value="TreeGrafter"/>
</dbReference>
<comment type="caution">
    <text evidence="18">The sequence shown here is derived from an EMBL/GenBank/DDBJ whole genome shotgun (WGS) entry which is preliminary data.</text>
</comment>
<evidence type="ECO:0000256" key="6">
    <source>
        <dbReference type="ARBA" id="ARBA00022741"/>
    </source>
</evidence>
<keyword evidence="19" id="KW-1185">Reference proteome</keyword>
<feature type="compositionally biased region" description="Polar residues" evidence="15">
    <location>
        <begin position="1707"/>
        <end position="1743"/>
    </location>
</feature>
<proteinExistence type="predicted"/>
<dbReference type="InterPro" id="IPR009030">
    <property type="entry name" value="Growth_fac_rcpt_cys_sf"/>
</dbReference>
<keyword evidence="5" id="KW-0812">Transmembrane</keyword>
<dbReference type="GO" id="GO:0009925">
    <property type="term" value="C:basal plasma membrane"/>
    <property type="evidence" value="ECO:0007669"/>
    <property type="project" value="TreeGrafter"/>
</dbReference>
<evidence type="ECO:0000256" key="14">
    <source>
        <dbReference type="ARBA" id="ARBA00051243"/>
    </source>
</evidence>
<keyword evidence="7 18" id="KW-0418">Kinase</keyword>
<dbReference type="PANTHER" id="PTHR24416">
    <property type="entry name" value="TYROSINE-PROTEIN KINASE RECEPTOR"/>
    <property type="match status" value="1"/>
</dbReference>
<keyword evidence="9" id="KW-1133">Transmembrane helix</keyword>
<keyword evidence="3" id="KW-0597">Phosphoprotein</keyword>
<feature type="compositionally biased region" description="Polar residues" evidence="15">
    <location>
        <begin position="1913"/>
        <end position="1922"/>
    </location>
</feature>
<dbReference type="Pfam" id="PF00757">
    <property type="entry name" value="Furin-like"/>
    <property type="match status" value="1"/>
</dbReference>
<feature type="compositionally biased region" description="Polar residues" evidence="15">
    <location>
        <begin position="1752"/>
        <end position="1764"/>
    </location>
</feature>
<dbReference type="EC" id="2.7.10.1" evidence="2"/>
<dbReference type="InterPro" id="IPR000719">
    <property type="entry name" value="Prot_kinase_dom"/>
</dbReference>
<evidence type="ECO:0000256" key="8">
    <source>
        <dbReference type="ARBA" id="ARBA00022840"/>
    </source>
</evidence>
<dbReference type="Gene3D" id="2.10.220.10">
    <property type="entry name" value="Hormone Receptor, Insulin-like Growth Factor Receptor 1, Chain A, domain 2"/>
    <property type="match status" value="3"/>
</dbReference>
<evidence type="ECO:0000256" key="12">
    <source>
        <dbReference type="ARBA" id="ARBA00023170"/>
    </source>
</evidence>
<evidence type="ECO:0000256" key="9">
    <source>
        <dbReference type="ARBA" id="ARBA00022989"/>
    </source>
</evidence>
<feature type="signal peptide" evidence="16">
    <location>
        <begin position="1"/>
        <end position="20"/>
    </location>
</feature>
<feature type="region of interest" description="Disordered" evidence="15">
    <location>
        <begin position="1868"/>
        <end position="1922"/>
    </location>
</feature>
<dbReference type="InterPro" id="IPR006212">
    <property type="entry name" value="Furin_repeat"/>
</dbReference>
<keyword evidence="13" id="KW-0325">Glycoprotein</keyword>
<dbReference type="Pfam" id="PF14843">
    <property type="entry name" value="GF_recep_IV"/>
    <property type="match status" value="1"/>
</dbReference>
<keyword evidence="8" id="KW-0067">ATP-binding</keyword>
<keyword evidence="12 18" id="KW-0675">Receptor</keyword>
<feature type="region of interest" description="Disordered" evidence="15">
    <location>
        <begin position="1530"/>
        <end position="1571"/>
    </location>
</feature>
<dbReference type="InterPro" id="IPR000494">
    <property type="entry name" value="Rcpt_L-dom"/>
</dbReference>